<evidence type="ECO:0000313" key="1">
    <source>
        <dbReference type="EMBL" id="KAG7761624.1"/>
    </source>
</evidence>
<dbReference type="SUPFAM" id="SSF56672">
    <property type="entry name" value="DNA/RNA polymerases"/>
    <property type="match status" value="1"/>
</dbReference>
<keyword evidence="2" id="KW-1185">Reference proteome</keyword>
<protein>
    <recommendedName>
        <fullName evidence="3">Reverse transcriptase domain-containing protein</fullName>
    </recommendedName>
</protein>
<sequence length="239" mass="26774">MQNLVNSPKAKGSQSILMSRSQAANVIQTIRYFSSYKSNKMEPQDVTASDSSGHGVLNSIDISDVDSIINIEKSNRDITPIRKSESVDNKFSDFIKNRVSNNDGNQKYHKLYRILSDKHFINLCYSKVKSKQGNMTKGSTNETLDGFSFKTISRLSEQLEKGKFTFKPVRRVNIPKPGKTGTRPLGVGSPIEKIIQVGMAEILNYIYEPIFLDCSHGFRPKRSVKTALAEIHLHGGPYV</sequence>
<dbReference type="PANTHER" id="PTHR33642">
    <property type="entry name" value="COX1/OXI3 INTRON 1 PROTEIN-RELATED"/>
    <property type="match status" value="1"/>
</dbReference>
<name>A0ABQ7R8U6_9ASCO</name>
<evidence type="ECO:0000313" key="2">
    <source>
        <dbReference type="Proteomes" id="UP000697297"/>
    </source>
</evidence>
<organism evidence="1 2">
    <name type="scientific">Ogataea haglerorum</name>
    <dbReference type="NCBI Taxonomy" id="1937702"/>
    <lineage>
        <taxon>Eukaryota</taxon>
        <taxon>Fungi</taxon>
        <taxon>Dikarya</taxon>
        <taxon>Ascomycota</taxon>
        <taxon>Saccharomycotina</taxon>
        <taxon>Pichiomycetes</taxon>
        <taxon>Pichiales</taxon>
        <taxon>Pichiaceae</taxon>
        <taxon>Ogataea</taxon>
    </lineage>
</organism>
<evidence type="ECO:0008006" key="3">
    <source>
        <dbReference type="Google" id="ProtNLM"/>
    </source>
</evidence>
<reference evidence="1 2" key="1">
    <citation type="journal article" date="2021" name="G3 (Bethesda)">
        <title>Genomic diversity, chromosomal rearrangements, and interspecies hybridization in the ogataea polymorpha species complex.</title>
        <authorList>
            <person name="Hanson S.J."/>
            <person name="Cinneide E.O."/>
            <person name="Salzberg L.I."/>
            <person name="Wolfe K.H."/>
            <person name="McGowan J."/>
            <person name="Fitzpatrick D.A."/>
            <person name="Matlin K."/>
        </authorList>
    </citation>
    <scope>NUCLEOTIDE SEQUENCE [LARGE SCALE GENOMIC DNA]</scope>
    <source>
        <strain evidence="1">81-436-3</strain>
    </source>
</reference>
<dbReference type="EMBL" id="JAHLUN010000024">
    <property type="protein sequence ID" value="KAG7761624.1"/>
    <property type="molecule type" value="Genomic_DNA"/>
</dbReference>
<proteinExistence type="predicted"/>
<gene>
    <name evidence="1" type="ORF">KL946_005367</name>
</gene>
<dbReference type="PANTHER" id="PTHR33642:SF4">
    <property type="entry name" value="COX1_OXI3 INTRON 1 PROTEIN-RELATED"/>
    <property type="match status" value="1"/>
</dbReference>
<dbReference type="Proteomes" id="UP000697297">
    <property type="component" value="Unassembled WGS sequence"/>
</dbReference>
<comment type="caution">
    <text evidence="1">The sequence shown here is derived from an EMBL/GenBank/DDBJ whole genome shotgun (WGS) entry which is preliminary data.</text>
</comment>
<accession>A0ABQ7R8U6</accession>
<dbReference type="InterPro" id="IPR043502">
    <property type="entry name" value="DNA/RNA_pol_sf"/>
</dbReference>